<sequence length="253" mass="27850">MSGIGAVFYRDYRQRRNNLTLIIWDLLAPLAYLLLFGVGFERMMGGTLRLDGQQLGYTAFLVAGVISMVTFSVAMNSSWSFFSDKESGIAQELLTYPVRREHILIGKIGFNVAMVLLGSIIVVALAAMLLHVPVRWSRLPILALAIVTATAGWFFVFSACAIAISRMDVFYGVTSAAFLIFMFFSSIFYPLSGVPAWFKGLAYANPLTWQTDLTRFALLGTGDPTTMLYEGAALIAFCAVCLVVAVRYLNRGV</sequence>
<dbReference type="PANTHER" id="PTHR43229:SF2">
    <property type="entry name" value="NODULATION PROTEIN J"/>
    <property type="match status" value="1"/>
</dbReference>
<dbReference type="Pfam" id="PF01061">
    <property type="entry name" value="ABC2_membrane"/>
    <property type="match status" value="1"/>
</dbReference>
<accession>A0A2S6ZFR7</accession>
<keyword evidence="5 6" id="KW-0472">Membrane</keyword>
<evidence type="ECO:0000313" key="8">
    <source>
        <dbReference type="EMBL" id="PPT91128.1"/>
    </source>
</evidence>
<dbReference type="PANTHER" id="PTHR43229">
    <property type="entry name" value="NODULATION PROTEIN J"/>
    <property type="match status" value="1"/>
</dbReference>
<feature type="transmembrane region" description="Helical" evidence="6">
    <location>
        <begin position="141"/>
        <end position="162"/>
    </location>
</feature>
<dbReference type="InterPro" id="IPR013525">
    <property type="entry name" value="ABC2_TM"/>
</dbReference>
<evidence type="ECO:0000256" key="6">
    <source>
        <dbReference type="RuleBase" id="RU361157"/>
    </source>
</evidence>
<reference evidence="8 9" key="1">
    <citation type="submission" date="2016-08" db="EMBL/GenBank/DDBJ databases">
        <title>Evolution of the type three secretion system and type three effector repertoires in Xanthomonas.</title>
        <authorList>
            <person name="Merda D."/>
            <person name="Briand M."/>
            <person name="Bosis E."/>
            <person name="Rousseau C."/>
            <person name="Portier P."/>
            <person name="Jacques M.-A."/>
            <person name="Fischer-Le Saux M."/>
        </authorList>
    </citation>
    <scope>NUCLEOTIDE SEQUENCE [LARGE SCALE GENOMIC DNA]</scope>
    <source>
        <strain evidence="8 9">CFBP 4691</strain>
    </source>
</reference>
<feature type="transmembrane region" description="Helical" evidence="6">
    <location>
        <begin position="55"/>
        <end position="75"/>
    </location>
</feature>
<dbReference type="PROSITE" id="PS51012">
    <property type="entry name" value="ABC_TM2"/>
    <property type="match status" value="1"/>
</dbReference>
<evidence type="ECO:0000256" key="5">
    <source>
        <dbReference type="ARBA" id="ARBA00023136"/>
    </source>
</evidence>
<evidence type="ECO:0000313" key="9">
    <source>
        <dbReference type="Proteomes" id="UP000239898"/>
    </source>
</evidence>
<dbReference type="InterPro" id="IPR000412">
    <property type="entry name" value="ABC_2_transport"/>
</dbReference>
<dbReference type="PIRSF" id="PIRSF006648">
    <property type="entry name" value="DrrB"/>
    <property type="match status" value="1"/>
</dbReference>
<dbReference type="InterPro" id="IPR047817">
    <property type="entry name" value="ABC2_TM_bact-type"/>
</dbReference>
<dbReference type="RefSeq" id="WP_128420116.1">
    <property type="nucleotide sequence ID" value="NZ_CP049017.1"/>
</dbReference>
<keyword evidence="9" id="KW-1185">Reference proteome</keyword>
<gene>
    <name evidence="8" type="ORF">XthCFBP4691_09075</name>
</gene>
<feature type="transmembrane region" description="Helical" evidence="6">
    <location>
        <begin position="21"/>
        <end position="40"/>
    </location>
</feature>
<evidence type="ECO:0000256" key="1">
    <source>
        <dbReference type="ARBA" id="ARBA00004141"/>
    </source>
</evidence>
<dbReference type="OrthoDB" id="9255971at2"/>
<dbReference type="GO" id="GO:0140359">
    <property type="term" value="F:ABC-type transporter activity"/>
    <property type="evidence" value="ECO:0007669"/>
    <property type="project" value="InterPro"/>
</dbReference>
<keyword evidence="4 6" id="KW-1133">Transmembrane helix</keyword>
<feature type="transmembrane region" description="Helical" evidence="6">
    <location>
        <begin position="169"/>
        <end position="191"/>
    </location>
</feature>
<feature type="transmembrane region" description="Helical" evidence="6">
    <location>
        <begin position="108"/>
        <end position="129"/>
    </location>
</feature>
<comment type="caution">
    <text evidence="8">The sequence shown here is derived from an EMBL/GenBank/DDBJ whole genome shotgun (WGS) entry which is preliminary data.</text>
</comment>
<evidence type="ECO:0000256" key="2">
    <source>
        <dbReference type="ARBA" id="ARBA00007783"/>
    </source>
</evidence>
<dbReference type="EMBL" id="MIGX01000034">
    <property type="protein sequence ID" value="PPT91128.1"/>
    <property type="molecule type" value="Genomic_DNA"/>
</dbReference>
<comment type="subcellular location">
    <subcellularLocation>
        <location evidence="6">Cell inner membrane</location>
        <topology evidence="6">Multi-pass membrane protein</topology>
    </subcellularLocation>
    <subcellularLocation>
        <location evidence="1">Membrane</location>
        <topology evidence="1">Multi-pass membrane protein</topology>
    </subcellularLocation>
</comment>
<keyword evidence="3 6" id="KW-0812">Transmembrane</keyword>
<comment type="similarity">
    <text evidence="2 6">Belongs to the ABC-2 integral membrane protein family.</text>
</comment>
<protein>
    <recommendedName>
        <fullName evidence="6">Transport permease protein</fullName>
    </recommendedName>
</protein>
<dbReference type="Proteomes" id="UP000239898">
    <property type="component" value="Unassembled WGS sequence"/>
</dbReference>
<evidence type="ECO:0000256" key="4">
    <source>
        <dbReference type="ARBA" id="ARBA00022989"/>
    </source>
</evidence>
<proteinExistence type="inferred from homology"/>
<organism evidence="8 9">
    <name type="scientific">Xanthomonas theicola</name>
    <dbReference type="NCBI Taxonomy" id="56464"/>
    <lineage>
        <taxon>Bacteria</taxon>
        <taxon>Pseudomonadati</taxon>
        <taxon>Pseudomonadota</taxon>
        <taxon>Gammaproteobacteria</taxon>
        <taxon>Lysobacterales</taxon>
        <taxon>Lysobacteraceae</taxon>
        <taxon>Xanthomonas</taxon>
    </lineage>
</organism>
<dbReference type="GO" id="GO:0043190">
    <property type="term" value="C:ATP-binding cassette (ABC) transporter complex"/>
    <property type="evidence" value="ECO:0007669"/>
    <property type="project" value="InterPro"/>
</dbReference>
<dbReference type="InterPro" id="IPR051784">
    <property type="entry name" value="Nod_factor_ABC_transporter"/>
</dbReference>
<keyword evidence="6" id="KW-0813">Transport</keyword>
<dbReference type="AlphaFoldDB" id="A0A2S6ZFR7"/>
<feature type="transmembrane region" description="Helical" evidence="6">
    <location>
        <begin position="227"/>
        <end position="249"/>
    </location>
</feature>
<name>A0A2S6ZFR7_9XANT</name>
<evidence type="ECO:0000256" key="3">
    <source>
        <dbReference type="ARBA" id="ARBA00022692"/>
    </source>
</evidence>
<feature type="domain" description="ABC transmembrane type-2" evidence="7">
    <location>
        <begin position="20"/>
        <end position="252"/>
    </location>
</feature>
<keyword evidence="6" id="KW-1003">Cell membrane</keyword>
<evidence type="ECO:0000259" key="7">
    <source>
        <dbReference type="PROSITE" id="PS51012"/>
    </source>
</evidence>